<reference evidence="3 4" key="1">
    <citation type="submission" date="2018-10" db="EMBL/GenBank/DDBJ databases">
        <authorList>
            <person name="Jung H.S."/>
            <person name="Jeon C.O."/>
        </authorList>
    </citation>
    <scope>NUCLEOTIDE SEQUENCE [LARGE SCALE GENOMIC DNA]</scope>
    <source>
        <strain evidence="3 4">MA-7-27</strain>
    </source>
</reference>
<organism evidence="3 4">
    <name type="scientific">Rhodophyticola porphyridii</name>
    <dbReference type="NCBI Taxonomy" id="1852017"/>
    <lineage>
        <taxon>Bacteria</taxon>
        <taxon>Pseudomonadati</taxon>
        <taxon>Pseudomonadota</taxon>
        <taxon>Alphaproteobacteria</taxon>
        <taxon>Rhodobacterales</taxon>
        <taxon>Roseobacteraceae</taxon>
        <taxon>Rhodophyticola</taxon>
    </lineage>
</organism>
<dbReference type="PANTHER" id="PTHR22911">
    <property type="entry name" value="ACYL-MALONYL CONDENSING ENZYME-RELATED"/>
    <property type="match status" value="1"/>
</dbReference>
<feature type="domain" description="EamA" evidence="2">
    <location>
        <begin position="5"/>
        <end position="137"/>
    </location>
</feature>
<comment type="caution">
    <text evidence="3">The sequence shown here is derived from an EMBL/GenBank/DDBJ whole genome shotgun (WGS) entry which is preliminary data.</text>
</comment>
<dbReference type="AlphaFoldDB" id="A0A3L9XZJ5"/>
<dbReference type="RefSeq" id="WP_121898138.1">
    <property type="nucleotide sequence ID" value="NZ_RCNT01000005.1"/>
</dbReference>
<dbReference type="InterPro" id="IPR000620">
    <property type="entry name" value="EamA_dom"/>
</dbReference>
<feature type="transmembrane region" description="Helical" evidence="1">
    <location>
        <begin position="73"/>
        <end position="92"/>
    </location>
</feature>
<dbReference type="Proteomes" id="UP000281343">
    <property type="component" value="Unassembled WGS sequence"/>
</dbReference>
<feature type="transmembrane region" description="Helical" evidence="1">
    <location>
        <begin position="122"/>
        <end position="141"/>
    </location>
</feature>
<feature type="domain" description="EamA" evidence="2">
    <location>
        <begin position="148"/>
        <end position="273"/>
    </location>
</feature>
<keyword evidence="4" id="KW-1185">Reference proteome</keyword>
<dbReference type="InterPro" id="IPR037185">
    <property type="entry name" value="EmrE-like"/>
</dbReference>
<dbReference type="Gene3D" id="1.10.3730.20">
    <property type="match status" value="1"/>
</dbReference>
<proteinExistence type="predicted"/>
<accession>A0A3L9XZJ5</accession>
<protein>
    <submittedName>
        <fullName evidence="3">DMT family transporter</fullName>
    </submittedName>
</protein>
<dbReference type="EMBL" id="RCNT01000005">
    <property type="protein sequence ID" value="RMA42031.1"/>
    <property type="molecule type" value="Genomic_DNA"/>
</dbReference>
<evidence type="ECO:0000313" key="4">
    <source>
        <dbReference type="Proteomes" id="UP000281343"/>
    </source>
</evidence>
<dbReference type="Pfam" id="PF00892">
    <property type="entry name" value="EamA"/>
    <property type="match status" value="2"/>
</dbReference>
<feature type="transmembrane region" description="Helical" evidence="1">
    <location>
        <begin position="33"/>
        <end position="52"/>
    </location>
</feature>
<evidence type="ECO:0000313" key="3">
    <source>
        <dbReference type="EMBL" id="RMA42031.1"/>
    </source>
</evidence>
<dbReference type="GO" id="GO:0016020">
    <property type="term" value="C:membrane"/>
    <property type="evidence" value="ECO:0007669"/>
    <property type="project" value="InterPro"/>
</dbReference>
<feature type="transmembrane region" description="Helical" evidence="1">
    <location>
        <begin position="262"/>
        <end position="280"/>
    </location>
</feature>
<keyword evidence="1" id="KW-1133">Transmembrane helix</keyword>
<dbReference type="SUPFAM" id="SSF103481">
    <property type="entry name" value="Multidrug resistance efflux transporter EmrE"/>
    <property type="match status" value="2"/>
</dbReference>
<feature type="transmembrane region" description="Helical" evidence="1">
    <location>
        <begin position="7"/>
        <end position="27"/>
    </location>
</feature>
<gene>
    <name evidence="3" type="ORF">D9R08_11225</name>
</gene>
<dbReference type="OrthoDB" id="7165334at2"/>
<keyword evidence="1" id="KW-0812">Transmembrane</keyword>
<keyword evidence="1" id="KW-0472">Membrane</keyword>
<feature type="transmembrane region" description="Helical" evidence="1">
    <location>
        <begin position="177"/>
        <end position="200"/>
    </location>
</feature>
<sequence>MDNIRGIAWMTLAMLGFALADMFIKFASETLPVGQILAMFGLGGALVFGAAAKREGAILLSPVLWMRPVMIRNISEMGGTICVVSAIALVPFSTFSAILQANPLLVTLGAALFLAEPVGWRRWTAIIVGLAGVLIIIRPGFEGFDANVWFAVFGVIFMSARDLATRPVPHSISAAQLSAYSMAAIVPGGLAVLALTGGGAIWPEPLIWGAMAGALTMGLVAYFSITKAMRVGEISAVTPFRYTRLVFALIIALVIFDERPDLWTLIGAAIVIATGLYTFAREARLRRP</sequence>
<evidence type="ECO:0000256" key="1">
    <source>
        <dbReference type="SAM" id="Phobius"/>
    </source>
</evidence>
<feature type="transmembrane region" description="Helical" evidence="1">
    <location>
        <begin position="206"/>
        <end position="225"/>
    </location>
</feature>
<evidence type="ECO:0000259" key="2">
    <source>
        <dbReference type="Pfam" id="PF00892"/>
    </source>
</evidence>
<name>A0A3L9XZJ5_9RHOB</name>
<dbReference type="PANTHER" id="PTHR22911:SF135">
    <property type="entry name" value="BLR4310 PROTEIN"/>
    <property type="match status" value="1"/>
</dbReference>
<feature type="transmembrane region" description="Helical" evidence="1">
    <location>
        <begin position="237"/>
        <end position="256"/>
    </location>
</feature>